<evidence type="ECO:0000313" key="1">
    <source>
        <dbReference type="EnsemblPlants" id="AET6Gv20886900.6"/>
    </source>
</evidence>
<reference evidence="1" key="3">
    <citation type="journal article" date="2017" name="Nature">
        <title>Genome sequence of the progenitor of the wheat D genome Aegilops tauschii.</title>
        <authorList>
            <person name="Luo M.C."/>
            <person name="Gu Y.Q."/>
            <person name="Puiu D."/>
            <person name="Wang H."/>
            <person name="Twardziok S.O."/>
            <person name="Deal K.R."/>
            <person name="Huo N."/>
            <person name="Zhu T."/>
            <person name="Wang L."/>
            <person name="Wang Y."/>
            <person name="McGuire P.E."/>
            <person name="Liu S."/>
            <person name="Long H."/>
            <person name="Ramasamy R.K."/>
            <person name="Rodriguez J.C."/>
            <person name="Van S.L."/>
            <person name="Yuan L."/>
            <person name="Wang Z."/>
            <person name="Xia Z."/>
            <person name="Xiao L."/>
            <person name="Anderson O.D."/>
            <person name="Ouyang S."/>
            <person name="Liang Y."/>
            <person name="Zimin A.V."/>
            <person name="Pertea G."/>
            <person name="Qi P."/>
            <person name="Bennetzen J.L."/>
            <person name="Dai X."/>
            <person name="Dawson M.W."/>
            <person name="Muller H.G."/>
            <person name="Kugler K."/>
            <person name="Rivarola-Duarte L."/>
            <person name="Spannagl M."/>
            <person name="Mayer K.F.X."/>
            <person name="Lu F.H."/>
            <person name="Bevan M.W."/>
            <person name="Leroy P."/>
            <person name="Li P."/>
            <person name="You F.M."/>
            <person name="Sun Q."/>
            <person name="Liu Z."/>
            <person name="Lyons E."/>
            <person name="Wicker T."/>
            <person name="Salzberg S.L."/>
            <person name="Devos K.M."/>
            <person name="Dvorak J."/>
        </authorList>
    </citation>
    <scope>NUCLEOTIDE SEQUENCE [LARGE SCALE GENOMIC DNA]</scope>
    <source>
        <strain evidence="1">cv. AL8/78</strain>
    </source>
</reference>
<evidence type="ECO:0008006" key="3">
    <source>
        <dbReference type="Google" id="ProtNLM"/>
    </source>
</evidence>
<dbReference type="SUPFAM" id="SSF52172">
    <property type="entry name" value="CheY-like"/>
    <property type="match status" value="1"/>
</dbReference>
<proteinExistence type="predicted"/>
<sequence>VVLMRTDVRRGAAATGMDQFPVGMRVLAVDDDPVCLKVLETLLRRCQYHGQRTTTKRFLLVVVTAHK</sequence>
<name>A0A453PWQ5_AEGTS</name>
<dbReference type="Gramene" id="AET6Gv20886900.6">
    <property type="protein sequence ID" value="AET6Gv20886900.6"/>
    <property type="gene ID" value="AET6Gv20886900"/>
</dbReference>
<reference evidence="2" key="2">
    <citation type="journal article" date="2017" name="Nat. Plants">
        <title>The Aegilops tauschii genome reveals multiple impacts of transposons.</title>
        <authorList>
            <person name="Zhao G."/>
            <person name="Zou C."/>
            <person name="Li K."/>
            <person name="Wang K."/>
            <person name="Li T."/>
            <person name="Gao L."/>
            <person name="Zhang X."/>
            <person name="Wang H."/>
            <person name="Yang Z."/>
            <person name="Liu X."/>
            <person name="Jiang W."/>
            <person name="Mao L."/>
            <person name="Kong X."/>
            <person name="Jiao Y."/>
            <person name="Jia J."/>
        </authorList>
    </citation>
    <scope>NUCLEOTIDE SEQUENCE [LARGE SCALE GENOMIC DNA]</scope>
    <source>
        <strain evidence="2">cv. AL8/78</strain>
    </source>
</reference>
<protein>
    <recommendedName>
        <fullName evidence="3">Response regulatory domain-containing protein</fullName>
    </recommendedName>
</protein>
<organism evidence="1 2">
    <name type="scientific">Aegilops tauschii subsp. strangulata</name>
    <name type="common">Goatgrass</name>
    <dbReference type="NCBI Taxonomy" id="200361"/>
    <lineage>
        <taxon>Eukaryota</taxon>
        <taxon>Viridiplantae</taxon>
        <taxon>Streptophyta</taxon>
        <taxon>Embryophyta</taxon>
        <taxon>Tracheophyta</taxon>
        <taxon>Spermatophyta</taxon>
        <taxon>Magnoliopsida</taxon>
        <taxon>Liliopsida</taxon>
        <taxon>Poales</taxon>
        <taxon>Poaceae</taxon>
        <taxon>BOP clade</taxon>
        <taxon>Pooideae</taxon>
        <taxon>Triticodae</taxon>
        <taxon>Triticeae</taxon>
        <taxon>Triticinae</taxon>
        <taxon>Aegilops</taxon>
    </lineage>
</organism>
<dbReference type="EnsemblPlants" id="AET6Gv20886900.6">
    <property type="protein sequence ID" value="AET6Gv20886900.6"/>
    <property type="gene ID" value="AET6Gv20886900"/>
</dbReference>
<dbReference type="AlphaFoldDB" id="A0A453PWQ5"/>
<accession>A0A453PWQ5</accession>
<reference evidence="2" key="1">
    <citation type="journal article" date="2014" name="Science">
        <title>Ancient hybridizations among the ancestral genomes of bread wheat.</title>
        <authorList>
            <consortium name="International Wheat Genome Sequencing Consortium,"/>
            <person name="Marcussen T."/>
            <person name="Sandve S.R."/>
            <person name="Heier L."/>
            <person name="Spannagl M."/>
            <person name="Pfeifer M."/>
            <person name="Jakobsen K.S."/>
            <person name="Wulff B.B."/>
            <person name="Steuernagel B."/>
            <person name="Mayer K.F."/>
            <person name="Olsen O.A."/>
        </authorList>
    </citation>
    <scope>NUCLEOTIDE SEQUENCE [LARGE SCALE GENOMIC DNA]</scope>
    <source>
        <strain evidence="2">cv. AL8/78</strain>
    </source>
</reference>
<dbReference type="InterPro" id="IPR011006">
    <property type="entry name" value="CheY-like_superfamily"/>
</dbReference>
<dbReference type="Proteomes" id="UP000015105">
    <property type="component" value="Chromosome 6D"/>
</dbReference>
<evidence type="ECO:0000313" key="2">
    <source>
        <dbReference type="Proteomes" id="UP000015105"/>
    </source>
</evidence>
<reference evidence="1" key="4">
    <citation type="submission" date="2019-03" db="UniProtKB">
        <authorList>
            <consortium name="EnsemblPlants"/>
        </authorList>
    </citation>
    <scope>IDENTIFICATION</scope>
</reference>
<reference evidence="1" key="5">
    <citation type="journal article" date="2021" name="G3 (Bethesda)">
        <title>Aegilops tauschii genome assembly Aet v5.0 features greater sequence contiguity and improved annotation.</title>
        <authorList>
            <person name="Wang L."/>
            <person name="Zhu T."/>
            <person name="Rodriguez J.C."/>
            <person name="Deal K.R."/>
            <person name="Dubcovsky J."/>
            <person name="McGuire P.E."/>
            <person name="Lux T."/>
            <person name="Spannagl M."/>
            <person name="Mayer K.F.X."/>
            <person name="Baldrich P."/>
            <person name="Meyers B.C."/>
            <person name="Huo N."/>
            <person name="Gu Y.Q."/>
            <person name="Zhou H."/>
            <person name="Devos K.M."/>
            <person name="Bennetzen J.L."/>
            <person name="Unver T."/>
            <person name="Budak H."/>
            <person name="Gulick P.J."/>
            <person name="Galiba G."/>
            <person name="Kalapos B."/>
            <person name="Nelson D.R."/>
            <person name="Li P."/>
            <person name="You F.M."/>
            <person name="Luo M.C."/>
            <person name="Dvorak J."/>
        </authorList>
    </citation>
    <scope>NUCLEOTIDE SEQUENCE [LARGE SCALE GENOMIC DNA]</scope>
    <source>
        <strain evidence="1">cv. AL8/78</strain>
    </source>
</reference>
<dbReference type="Gene3D" id="3.40.50.2300">
    <property type="match status" value="1"/>
</dbReference>
<keyword evidence="2" id="KW-1185">Reference proteome</keyword>